<sequence length="385" mass="43881">MRIRSVAERPKVLAYYFPDWHADPRNAQWFGEGWDEWRLLEAAKPRFDGHRQPRIPRDGRFDEATPAAAEQQIRLAKEYGVDGFLVDYYWYDDGPYLQGALDDGLLAARNSDDITFALMWANHELVNIFPHDDPANESPQRLKNGAIDRAAFERLARHVIDAYFARPNYLTVDGRPWLTIYELGNLIVGLGGVEETADALQWFDEQTREAGFAGLHLDAVVWGIGVLPAAITLDDPAELVRKLGFRSATSYVWVHHADLGRFEFPHADIRPLRAAAFAEYERYAAELDVPFYPNVTVGWDASPRTAQDREFVRGRYPWTTTFDPSPEEFKEGLLMARSFLERHGQPHPIITVNAWNEWTEGSALLADSHNGYGFLEMVRAVFGGR</sequence>
<comment type="caution">
    <text evidence="1">The sequence shown here is derived from an EMBL/GenBank/DDBJ whole genome shotgun (WGS) entry which is preliminary data.</text>
</comment>
<accession>A0A4R8C2L7</accession>
<dbReference type="PANTHER" id="PTHR41244">
    <property type="entry name" value="RHAMNAN SYNTHESIS F"/>
    <property type="match status" value="1"/>
</dbReference>
<gene>
    <name evidence="1" type="ORF">EV653_3999</name>
</gene>
<evidence type="ECO:0000313" key="1">
    <source>
        <dbReference type="EMBL" id="TDW69966.1"/>
    </source>
</evidence>
<dbReference type="InterPro" id="IPR032719">
    <property type="entry name" value="WbsX"/>
</dbReference>
<dbReference type="Proteomes" id="UP000295146">
    <property type="component" value="Unassembled WGS sequence"/>
</dbReference>
<dbReference type="PANTHER" id="PTHR41244:SF1">
    <property type="entry name" value="GLYCOSYLTRANSFERASE"/>
    <property type="match status" value="1"/>
</dbReference>
<dbReference type="OrthoDB" id="9815339at2"/>
<evidence type="ECO:0000313" key="2">
    <source>
        <dbReference type="Proteomes" id="UP000295146"/>
    </source>
</evidence>
<dbReference type="GO" id="GO:0016740">
    <property type="term" value="F:transferase activity"/>
    <property type="evidence" value="ECO:0007669"/>
    <property type="project" value="UniProtKB-KW"/>
</dbReference>
<dbReference type="EMBL" id="SODP01000002">
    <property type="protein sequence ID" value="TDW69966.1"/>
    <property type="molecule type" value="Genomic_DNA"/>
</dbReference>
<proteinExistence type="predicted"/>
<keyword evidence="2" id="KW-1185">Reference proteome</keyword>
<reference evidence="1 2" key="1">
    <citation type="submission" date="2019-03" db="EMBL/GenBank/DDBJ databases">
        <title>Genomic Encyclopedia of Type Strains, Phase III (KMG-III): the genomes of soil and plant-associated and newly described type strains.</title>
        <authorList>
            <person name="Whitman W."/>
        </authorList>
    </citation>
    <scope>NUCLEOTIDE SEQUENCE [LARGE SCALE GENOMIC DNA]</scope>
    <source>
        <strain evidence="1 2">VKM Ac-2573</strain>
    </source>
</reference>
<dbReference type="Gene3D" id="3.20.20.80">
    <property type="entry name" value="Glycosidases"/>
    <property type="match status" value="1"/>
</dbReference>
<organism evidence="1 2">
    <name type="scientific">Kribbella pratensis</name>
    <dbReference type="NCBI Taxonomy" id="2512112"/>
    <lineage>
        <taxon>Bacteria</taxon>
        <taxon>Bacillati</taxon>
        <taxon>Actinomycetota</taxon>
        <taxon>Actinomycetes</taxon>
        <taxon>Propionibacteriales</taxon>
        <taxon>Kribbellaceae</taxon>
        <taxon>Kribbella</taxon>
    </lineage>
</organism>
<keyword evidence="1" id="KW-0808">Transferase</keyword>
<dbReference type="Pfam" id="PF14307">
    <property type="entry name" value="Glyco_tran_WbsX"/>
    <property type="match status" value="1"/>
</dbReference>
<name>A0A4R8C2L7_9ACTN</name>
<protein>
    <submittedName>
        <fullName evidence="1">Glycosyl transferase family WbsX</fullName>
    </submittedName>
</protein>
<dbReference type="AlphaFoldDB" id="A0A4R8C2L7"/>